<gene>
    <name evidence="6" type="ORF">DS909_01975</name>
</gene>
<dbReference type="PANTHER" id="PTHR30055">
    <property type="entry name" value="HTH-TYPE TRANSCRIPTIONAL REGULATOR RUTR"/>
    <property type="match status" value="1"/>
</dbReference>
<evidence type="ECO:0000256" key="1">
    <source>
        <dbReference type="ARBA" id="ARBA00023015"/>
    </source>
</evidence>
<dbReference type="InterPro" id="IPR039536">
    <property type="entry name" value="TetR_C_Proteobacteria"/>
</dbReference>
<evidence type="ECO:0000259" key="5">
    <source>
        <dbReference type="PROSITE" id="PS50977"/>
    </source>
</evidence>
<dbReference type="PROSITE" id="PS50977">
    <property type="entry name" value="HTH_TETR_2"/>
    <property type="match status" value="1"/>
</dbReference>
<evidence type="ECO:0000313" key="7">
    <source>
        <dbReference type="Proteomes" id="UP000252706"/>
    </source>
</evidence>
<proteinExistence type="predicted"/>
<comment type="caution">
    <text evidence="6">The sequence shown here is derived from an EMBL/GenBank/DDBJ whole genome shotgun (WGS) entry which is preliminary data.</text>
</comment>
<dbReference type="GO" id="GO:0003700">
    <property type="term" value="F:DNA-binding transcription factor activity"/>
    <property type="evidence" value="ECO:0007669"/>
    <property type="project" value="TreeGrafter"/>
</dbReference>
<sequence>MGKIEQNKEQKRRAILAAAKQQFLTEGYASANMGKIADQAQLTKQTVYRYFPSKIELFQATLRFMGNSDGESFLDHLEDPNAEDGLRRFALAFAQAHLTQDHLQTFRLLIAESGKAPEMIESFFQVGPNETGATLAMFFADRLGVQDSEQPVRLWLAMLLAFRDKALLGQERPTEKEMRDHVTAATDLLLLGLAQKG</sequence>
<organism evidence="6 7">
    <name type="scientific">Phaeobacter gallaeciensis</name>
    <dbReference type="NCBI Taxonomy" id="60890"/>
    <lineage>
        <taxon>Bacteria</taxon>
        <taxon>Pseudomonadati</taxon>
        <taxon>Pseudomonadota</taxon>
        <taxon>Alphaproteobacteria</taxon>
        <taxon>Rhodobacterales</taxon>
        <taxon>Roseobacteraceae</taxon>
        <taxon>Phaeobacter</taxon>
    </lineage>
</organism>
<dbReference type="FunFam" id="1.10.10.60:FF:000141">
    <property type="entry name" value="TetR family transcriptional regulator"/>
    <property type="match status" value="1"/>
</dbReference>
<dbReference type="EMBL" id="QOCE01000005">
    <property type="protein sequence ID" value="RBW61506.1"/>
    <property type="molecule type" value="Genomic_DNA"/>
</dbReference>
<protein>
    <submittedName>
        <fullName evidence="6">TetR/AcrR family transcriptional regulator</fullName>
    </submittedName>
</protein>
<dbReference type="Gene3D" id="1.10.10.60">
    <property type="entry name" value="Homeodomain-like"/>
    <property type="match status" value="1"/>
</dbReference>
<evidence type="ECO:0000256" key="3">
    <source>
        <dbReference type="ARBA" id="ARBA00023163"/>
    </source>
</evidence>
<dbReference type="PANTHER" id="PTHR30055:SF146">
    <property type="entry name" value="HTH-TYPE TRANSCRIPTIONAL DUAL REGULATOR CECR"/>
    <property type="match status" value="1"/>
</dbReference>
<dbReference type="InterPro" id="IPR009057">
    <property type="entry name" value="Homeodomain-like_sf"/>
</dbReference>
<dbReference type="Pfam" id="PF14246">
    <property type="entry name" value="TetR_C_7"/>
    <property type="match status" value="1"/>
</dbReference>
<dbReference type="GO" id="GO:0000976">
    <property type="term" value="F:transcription cis-regulatory region binding"/>
    <property type="evidence" value="ECO:0007669"/>
    <property type="project" value="TreeGrafter"/>
</dbReference>
<feature type="domain" description="HTH tetR-type" evidence="5">
    <location>
        <begin position="9"/>
        <end position="69"/>
    </location>
</feature>
<dbReference type="Proteomes" id="UP000252706">
    <property type="component" value="Unassembled WGS sequence"/>
</dbReference>
<evidence type="ECO:0000313" key="6">
    <source>
        <dbReference type="EMBL" id="RBW61506.1"/>
    </source>
</evidence>
<dbReference type="Pfam" id="PF00440">
    <property type="entry name" value="TetR_N"/>
    <property type="match status" value="1"/>
</dbReference>
<dbReference type="RefSeq" id="WP_113821766.1">
    <property type="nucleotide sequence ID" value="NZ_QOCE01000005.1"/>
</dbReference>
<dbReference type="OrthoDB" id="9816431at2"/>
<accession>A0A366XDR2</accession>
<evidence type="ECO:0000256" key="4">
    <source>
        <dbReference type="PROSITE-ProRule" id="PRU00335"/>
    </source>
</evidence>
<reference evidence="6 7" key="1">
    <citation type="submission" date="2018-07" db="EMBL/GenBank/DDBJ databases">
        <title>Modular assembly of carbohydrate-degrading microbial communities in the ocean.</title>
        <authorList>
            <person name="Enke T.N."/>
            <person name="Datta M.S."/>
            <person name="Schwartzman J.A."/>
            <person name="Cermak N."/>
            <person name="Schmitz D.A."/>
            <person name="Barrere J."/>
            <person name="Cordero O.X."/>
        </authorList>
    </citation>
    <scope>NUCLEOTIDE SEQUENCE [LARGE SCALE GENOMIC DNA]</scope>
    <source>
        <strain evidence="6 7">C3M10</strain>
    </source>
</reference>
<keyword evidence="2 4" id="KW-0238">DNA-binding</keyword>
<keyword evidence="3" id="KW-0804">Transcription</keyword>
<dbReference type="PRINTS" id="PR00455">
    <property type="entry name" value="HTHTETR"/>
</dbReference>
<evidence type="ECO:0000256" key="2">
    <source>
        <dbReference type="ARBA" id="ARBA00023125"/>
    </source>
</evidence>
<keyword evidence="1" id="KW-0805">Transcription regulation</keyword>
<dbReference type="Gene3D" id="1.10.357.10">
    <property type="entry name" value="Tetracycline Repressor, domain 2"/>
    <property type="match status" value="1"/>
</dbReference>
<dbReference type="AlphaFoldDB" id="A0A366XDR2"/>
<dbReference type="InterPro" id="IPR050109">
    <property type="entry name" value="HTH-type_TetR-like_transc_reg"/>
</dbReference>
<name>A0A366XDR2_9RHOB</name>
<dbReference type="InterPro" id="IPR001647">
    <property type="entry name" value="HTH_TetR"/>
</dbReference>
<feature type="DNA-binding region" description="H-T-H motif" evidence="4">
    <location>
        <begin position="32"/>
        <end position="51"/>
    </location>
</feature>
<dbReference type="SUPFAM" id="SSF46689">
    <property type="entry name" value="Homeodomain-like"/>
    <property type="match status" value="1"/>
</dbReference>